<organism evidence="1 2">
    <name type="scientific">Mycobacterium phage ShedlockHolmes</name>
    <dbReference type="NCBI Taxonomy" id="1647313"/>
    <lineage>
        <taxon>Viruses</taxon>
        <taxon>Duplodnaviria</taxon>
        <taxon>Heunggongvirae</taxon>
        <taxon>Uroviricota</taxon>
        <taxon>Caudoviricetes</taxon>
        <taxon>Weiservirinae</taxon>
        <taxon>Keshuvirus</taxon>
        <taxon>Keshuvirus shedlockholmes</taxon>
    </lineage>
</organism>
<dbReference type="KEGG" id="vg:26629655"/>
<evidence type="ECO:0000313" key="1">
    <source>
        <dbReference type="EMBL" id="AKF15227.1"/>
    </source>
</evidence>
<protein>
    <submittedName>
        <fullName evidence="1">Uncharacterized protein</fullName>
    </submittedName>
</protein>
<dbReference type="GeneID" id="26629655"/>
<keyword evidence="2" id="KW-1185">Reference proteome</keyword>
<dbReference type="Proteomes" id="UP000207723">
    <property type="component" value="Segment"/>
</dbReference>
<sequence>MPCRILRYAGLISADDPTIAQQVEKLVGDRIDEALNDPEAGLPVALYGLWLETALTIEHLVELFVARPIVGLLASAVAR</sequence>
<name>A0A0F6SK25_9CAUD</name>
<proteinExistence type="predicted"/>
<reference evidence="1 2" key="1">
    <citation type="journal article" date="2015" name="Genome Announc.">
        <title>Genome Sequence of a Newly Isolated Mycobacteriophage, ShedlockHolmes.</title>
        <authorList>
            <person name="Pope W.H."/>
            <person name="Carter J.T."/>
            <person name="Dasher K.L."/>
            <person name="Haynberg M.C."/>
            <person name="Reddi A."/>
            <person name="Shedlock K.A."/>
            <person name="Lapin J.S."/>
            <person name="Prout A.K."/>
            <person name="Grubb S.R."/>
            <person name="Warner M.H."/>
            <person name="Bowman C.A."/>
            <person name="Russell D.A."/>
            <person name="Hatfull G.F."/>
        </authorList>
    </citation>
    <scope>NUCLEOTIDE SEQUENCE [LARGE SCALE GENOMIC DNA]</scope>
</reference>
<evidence type="ECO:0000313" key="2">
    <source>
        <dbReference type="Proteomes" id="UP000207723"/>
    </source>
</evidence>
<accession>A0A0F6SK25</accession>
<dbReference type="RefSeq" id="YP_009202681.1">
    <property type="nucleotide sequence ID" value="NC_028846.1"/>
</dbReference>
<dbReference type="EMBL" id="KR080206">
    <property type="protein sequence ID" value="AKF15227.1"/>
    <property type="molecule type" value="Genomic_DNA"/>
</dbReference>
<gene>
    <name evidence="1" type="primary">50</name>
    <name evidence="1" type="ORF">SEA_SHEDLOCKHOLMES_50</name>
</gene>